<proteinExistence type="predicted"/>
<feature type="non-terminal residue" evidence="1">
    <location>
        <position position="50"/>
    </location>
</feature>
<evidence type="ECO:0000313" key="1">
    <source>
        <dbReference type="EMBL" id="SVC61778.1"/>
    </source>
</evidence>
<organism evidence="1">
    <name type="scientific">marine metagenome</name>
    <dbReference type="NCBI Taxonomy" id="408172"/>
    <lineage>
        <taxon>unclassified sequences</taxon>
        <taxon>metagenomes</taxon>
        <taxon>ecological metagenomes</taxon>
    </lineage>
</organism>
<protein>
    <submittedName>
        <fullName evidence="1">Uncharacterized protein</fullName>
    </submittedName>
</protein>
<gene>
    <name evidence="1" type="ORF">METZ01_LOCUS314632</name>
</gene>
<accession>A0A382NMQ9</accession>
<dbReference type="AlphaFoldDB" id="A0A382NMQ9"/>
<dbReference type="EMBL" id="UINC01101173">
    <property type="protein sequence ID" value="SVC61778.1"/>
    <property type="molecule type" value="Genomic_DNA"/>
</dbReference>
<sequence length="50" mass="5416">MADENPEQTDKLVAAIEKSGTSPLTDRGLEEISALLKQADTRETKKEGAE</sequence>
<name>A0A382NMQ9_9ZZZZ</name>
<reference evidence="1" key="1">
    <citation type="submission" date="2018-05" db="EMBL/GenBank/DDBJ databases">
        <authorList>
            <person name="Lanie J.A."/>
            <person name="Ng W.-L."/>
            <person name="Kazmierczak K.M."/>
            <person name="Andrzejewski T.M."/>
            <person name="Davidsen T.M."/>
            <person name="Wayne K.J."/>
            <person name="Tettelin H."/>
            <person name="Glass J.I."/>
            <person name="Rusch D."/>
            <person name="Podicherti R."/>
            <person name="Tsui H.-C.T."/>
            <person name="Winkler M.E."/>
        </authorList>
    </citation>
    <scope>NUCLEOTIDE SEQUENCE</scope>
</reference>